<dbReference type="InterPro" id="IPR043554">
    <property type="entry name" value="KINB"/>
</dbReference>
<feature type="region of interest" description="Disordered" evidence="2">
    <location>
        <begin position="1"/>
        <end position="48"/>
    </location>
</feature>
<feature type="compositionally biased region" description="Basic and acidic residues" evidence="2">
    <location>
        <begin position="1"/>
        <end position="10"/>
    </location>
</feature>
<comment type="similarity">
    <text evidence="1">Belongs to the 5'-AMP-activated protein kinase beta subunit family.</text>
</comment>
<dbReference type="Pfam" id="PF04739">
    <property type="entry name" value="AMPKBI"/>
    <property type="match status" value="1"/>
</dbReference>
<evidence type="ECO:0000256" key="1">
    <source>
        <dbReference type="ARBA" id="ARBA00010926"/>
    </source>
</evidence>
<dbReference type="SUPFAM" id="SSF81296">
    <property type="entry name" value="E set domains"/>
    <property type="match status" value="1"/>
</dbReference>
<reference evidence="5" key="2">
    <citation type="submission" date="2025-08" db="UniProtKB">
        <authorList>
            <consortium name="RefSeq"/>
        </authorList>
    </citation>
    <scope>IDENTIFICATION</scope>
    <source>
        <tissue evidence="5">Leaf</tissue>
    </source>
</reference>
<feature type="compositionally biased region" description="Pro residues" evidence="2">
    <location>
        <begin position="31"/>
        <end position="43"/>
    </location>
</feature>
<dbReference type="PANTHER" id="PTHR46316:SF9">
    <property type="entry name" value="SNF1-RELATED PROTEIN KINASE REGULATORY SUBUNIT BETA-1"/>
    <property type="match status" value="1"/>
</dbReference>
<dbReference type="GO" id="GO:0009507">
    <property type="term" value="C:chloroplast"/>
    <property type="evidence" value="ECO:0007669"/>
    <property type="project" value="UniProtKB-ARBA"/>
</dbReference>
<dbReference type="SMART" id="SM01010">
    <property type="entry name" value="AMPKBI"/>
    <property type="match status" value="1"/>
</dbReference>
<dbReference type="InterPro" id="IPR014756">
    <property type="entry name" value="Ig_E-set"/>
</dbReference>
<name>A0A6P5G024_ANACO</name>
<dbReference type="Pfam" id="PF16561">
    <property type="entry name" value="AMPK1_CBM"/>
    <property type="match status" value="1"/>
</dbReference>
<evidence type="ECO:0000256" key="2">
    <source>
        <dbReference type="SAM" id="MobiDB-lite"/>
    </source>
</evidence>
<dbReference type="InterPro" id="IPR032640">
    <property type="entry name" value="AMPK1_CBM"/>
</dbReference>
<dbReference type="Proteomes" id="UP000515123">
    <property type="component" value="Linkage group 13"/>
</dbReference>
<dbReference type="SUPFAM" id="SSF160219">
    <property type="entry name" value="AMPKBI-like"/>
    <property type="match status" value="1"/>
</dbReference>
<gene>
    <name evidence="5" type="primary">LOC109719432</name>
</gene>
<proteinExistence type="inferred from homology"/>
<keyword evidence="4" id="KW-1185">Reference proteome</keyword>
<evidence type="ECO:0000313" key="5">
    <source>
        <dbReference type="RefSeq" id="XP_020101704.1"/>
    </source>
</evidence>
<dbReference type="InterPro" id="IPR006828">
    <property type="entry name" value="ASC_dom"/>
</dbReference>
<dbReference type="AlphaFoldDB" id="A0A6P5G024"/>
<dbReference type="Gene3D" id="2.60.40.10">
    <property type="entry name" value="Immunoglobulins"/>
    <property type="match status" value="1"/>
</dbReference>
<reference evidence="4" key="1">
    <citation type="journal article" date="2015" name="Nat. Genet.">
        <title>The pineapple genome and the evolution of CAM photosynthesis.</title>
        <authorList>
            <person name="Ming R."/>
            <person name="VanBuren R."/>
            <person name="Wai C.M."/>
            <person name="Tang H."/>
            <person name="Schatz M.C."/>
            <person name="Bowers J.E."/>
            <person name="Lyons E."/>
            <person name="Wang M.L."/>
            <person name="Chen J."/>
            <person name="Biggers E."/>
            <person name="Zhang J."/>
            <person name="Huang L."/>
            <person name="Zhang L."/>
            <person name="Miao W."/>
            <person name="Zhang J."/>
            <person name="Ye Z."/>
            <person name="Miao C."/>
            <person name="Lin Z."/>
            <person name="Wang H."/>
            <person name="Zhou H."/>
            <person name="Yim W.C."/>
            <person name="Priest H.D."/>
            <person name="Zheng C."/>
            <person name="Woodhouse M."/>
            <person name="Edger P.P."/>
            <person name="Guyot R."/>
            <person name="Guo H.B."/>
            <person name="Guo H."/>
            <person name="Zheng G."/>
            <person name="Singh R."/>
            <person name="Sharma A."/>
            <person name="Min X."/>
            <person name="Zheng Y."/>
            <person name="Lee H."/>
            <person name="Gurtowski J."/>
            <person name="Sedlazeck F.J."/>
            <person name="Harkess A."/>
            <person name="McKain M.R."/>
            <person name="Liao Z."/>
            <person name="Fang J."/>
            <person name="Liu J."/>
            <person name="Zhang X."/>
            <person name="Zhang Q."/>
            <person name="Hu W."/>
            <person name="Qin Y."/>
            <person name="Wang K."/>
            <person name="Chen L.Y."/>
            <person name="Shirley N."/>
            <person name="Lin Y.R."/>
            <person name="Liu L.Y."/>
            <person name="Hernandez A.G."/>
            <person name="Wright C.L."/>
            <person name="Bulone V."/>
            <person name="Tuskan G.A."/>
            <person name="Heath K."/>
            <person name="Zee F."/>
            <person name="Moore P.H."/>
            <person name="Sunkar R."/>
            <person name="Leebens-Mack J.H."/>
            <person name="Mockler T."/>
            <person name="Bennetzen J.L."/>
            <person name="Freeling M."/>
            <person name="Sankoff D."/>
            <person name="Paterson A.H."/>
            <person name="Zhu X."/>
            <person name="Yang X."/>
            <person name="Smith J.A."/>
            <person name="Cushman J.C."/>
            <person name="Paull R.E."/>
            <person name="Yu Q."/>
        </authorList>
    </citation>
    <scope>NUCLEOTIDE SEQUENCE [LARGE SCALE GENOMIC DNA]</scope>
    <source>
        <strain evidence="4">cv. F153</strain>
    </source>
</reference>
<dbReference type="OrthoDB" id="531008at2759"/>
<dbReference type="RefSeq" id="XP_020101704.1">
    <property type="nucleotide sequence ID" value="XM_020246115.1"/>
</dbReference>
<dbReference type="CDD" id="cd02859">
    <property type="entry name" value="E_set_AMPKbeta_like_N"/>
    <property type="match status" value="1"/>
</dbReference>
<accession>A0A6P5G024</accession>
<dbReference type="GeneID" id="109719432"/>
<evidence type="ECO:0000313" key="4">
    <source>
        <dbReference type="Proteomes" id="UP000515123"/>
    </source>
</evidence>
<protein>
    <submittedName>
        <fullName evidence="5">SNF1-related protein kinase regulatory subunit beta-1 isoform X1</fullName>
    </submittedName>
</protein>
<dbReference type="PANTHER" id="PTHR46316">
    <property type="entry name" value="SNF1-RELATED PROTEIN KINASE REGULATORY SUBUNIT BETA-1"/>
    <property type="match status" value="1"/>
</dbReference>
<sequence>MGNASTKDEGGNGAAPPPPPQRRSGGGTSPPASPRPSPSPSPTPFLFVPQVPAVPFQRPNDAYSVSNHPWMNDLEPSDDPTEKGIPILITWNHGGTEISVEGSWDNWSSRIYTSIFRKTLEKSGKVHAVLMVLPSGVYHYKFFVDGEFKHSPDFPCITDERGQFSNVLDVHDYVPENIDGVSEFEAPPSPYSSYDQLYPGDEDFAKEPPALPQQLLVTVLGSHDDPEESSVKPQHVVLNHLFIEKGWTSQSLLALGLTHRFQSKYVTVVLYKPLKR</sequence>
<feature type="domain" description="Association with the SNF1 complex (ASC)" evidence="3">
    <location>
        <begin position="187"/>
        <end position="274"/>
    </location>
</feature>
<organism evidence="4 5">
    <name type="scientific">Ananas comosus</name>
    <name type="common">Pineapple</name>
    <name type="synonym">Ananas ananas</name>
    <dbReference type="NCBI Taxonomy" id="4615"/>
    <lineage>
        <taxon>Eukaryota</taxon>
        <taxon>Viridiplantae</taxon>
        <taxon>Streptophyta</taxon>
        <taxon>Embryophyta</taxon>
        <taxon>Tracheophyta</taxon>
        <taxon>Spermatophyta</taxon>
        <taxon>Magnoliopsida</taxon>
        <taxon>Liliopsida</taxon>
        <taxon>Poales</taxon>
        <taxon>Bromeliaceae</taxon>
        <taxon>Bromelioideae</taxon>
        <taxon>Ananas</taxon>
    </lineage>
</organism>
<dbReference type="InterPro" id="IPR013783">
    <property type="entry name" value="Ig-like_fold"/>
</dbReference>
<dbReference type="InterPro" id="IPR037256">
    <property type="entry name" value="ASC_dom_sf"/>
</dbReference>
<evidence type="ECO:0000259" key="3">
    <source>
        <dbReference type="SMART" id="SM01010"/>
    </source>
</evidence>
<dbReference type="Gene3D" id="6.20.250.60">
    <property type="match status" value="1"/>
</dbReference>